<dbReference type="EMBL" id="JYLF01000003">
    <property type="protein sequence ID" value="KMN14322.1"/>
    <property type="molecule type" value="Genomic_DNA"/>
</dbReference>
<dbReference type="GO" id="GO:0015344">
    <property type="term" value="F:siderophore uptake transmembrane transporter activity"/>
    <property type="evidence" value="ECO:0007669"/>
    <property type="project" value="TreeGrafter"/>
</dbReference>
<dbReference type="NCBIfam" id="TIGR01783">
    <property type="entry name" value="TonB-siderophor"/>
    <property type="match status" value="1"/>
</dbReference>
<dbReference type="InterPro" id="IPR000531">
    <property type="entry name" value="Beta-barrel_TonB"/>
</dbReference>
<evidence type="ECO:0000256" key="15">
    <source>
        <dbReference type="PROSITE-ProRule" id="PRU10144"/>
    </source>
</evidence>
<dbReference type="OrthoDB" id="8663017at2"/>
<dbReference type="Gene3D" id="2.170.130.10">
    <property type="entry name" value="TonB-dependent receptor, plug domain"/>
    <property type="match status" value="1"/>
</dbReference>
<evidence type="ECO:0000256" key="6">
    <source>
        <dbReference type="ARBA" id="ARBA00022692"/>
    </source>
</evidence>
<keyword evidence="12" id="KW-0675">Receptor</keyword>
<comment type="subcellular location">
    <subcellularLocation>
        <location evidence="1 14">Cell outer membrane</location>
        <topology evidence="1 14">Multi-pass membrane protein</topology>
    </subcellularLocation>
</comment>
<dbReference type="InterPro" id="IPR012910">
    <property type="entry name" value="Plug_dom"/>
</dbReference>
<keyword evidence="10 16" id="KW-0798">TonB box</keyword>
<evidence type="ECO:0000256" key="12">
    <source>
        <dbReference type="ARBA" id="ARBA00023170"/>
    </source>
</evidence>
<dbReference type="InterPro" id="IPR036942">
    <property type="entry name" value="Beta-barrel_TonB_sf"/>
</dbReference>
<keyword evidence="7 17" id="KW-0732">Signal</keyword>
<evidence type="ECO:0000256" key="1">
    <source>
        <dbReference type="ARBA" id="ARBA00004571"/>
    </source>
</evidence>
<evidence type="ECO:0000256" key="13">
    <source>
        <dbReference type="ARBA" id="ARBA00023237"/>
    </source>
</evidence>
<keyword evidence="8" id="KW-0408">Iron</keyword>
<dbReference type="GO" id="GO:0015891">
    <property type="term" value="P:siderophore transport"/>
    <property type="evidence" value="ECO:0007669"/>
    <property type="project" value="InterPro"/>
</dbReference>
<evidence type="ECO:0000256" key="11">
    <source>
        <dbReference type="ARBA" id="ARBA00023136"/>
    </source>
</evidence>
<dbReference type="Proteomes" id="UP000036325">
    <property type="component" value="Unassembled WGS sequence"/>
</dbReference>
<dbReference type="RefSeq" id="WP_048364137.1">
    <property type="nucleotide sequence ID" value="NZ_JYLF01000003.1"/>
</dbReference>
<keyword evidence="5" id="KW-0410">Iron transport</keyword>
<dbReference type="InterPro" id="IPR010105">
    <property type="entry name" value="TonB_sidphr_rcpt"/>
</dbReference>
<keyword evidence="9" id="KW-0406">Ion transport</keyword>
<dbReference type="Gene3D" id="2.40.170.20">
    <property type="entry name" value="TonB-dependent receptor, beta-barrel domain"/>
    <property type="match status" value="1"/>
</dbReference>
<comment type="caution">
    <text evidence="19">The sequence shown here is derived from an EMBL/GenBank/DDBJ whole genome shotgun (WGS) entry which is preliminary data.</text>
</comment>
<dbReference type="Pfam" id="PF07660">
    <property type="entry name" value="STN"/>
    <property type="match status" value="1"/>
</dbReference>
<feature type="signal peptide" evidence="17">
    <location>
        <begin position="1"/>
        <end position="32"/>
    </location>
</feature>
<gene>
    <name evidence="19" type="ORF">TU86_10055</name>
</gene>
<dbReference type="FunFam" id="2.170.130.10:FF:000010">
    <property type="entry name" value="Ferripyoverdine receptor"/>
    <property type="match status" value="1"/>
</dbReference>
<dbReference type="InterPro" id="IPR011662">
    <property type="entry name" value="Secretin/TonB_short_N"/>
</dbReference>
<organism evidence="19 20">
    <name type="scientific">Pseudomonas weihenstephanensis</name>
    <dbReference type="NCBI Taxonomy" id="1608994"/>
    <lineage>
        <taxon>Bacteria</taxon>
        <taxon>Pseudomonadati</taxon>
        <taxon>Pseudomonadota</taxon>
        <taxon>Gammaproteobacteria</taxon>
        <taxon>Pseudomonadales</taxon>
        <taxon>Pseudomonadaceae</taxon>
        <taxon>Pseudomonas</taxon>
    </lineage>
</organism>
<dbReference type="GO" id="GO:0009279">
    <property type="term" value="C:cell outer membrane"/>
    <property type="evidence" value="ECO:0007669"/>
    <property type="project" value="UniProtKB-SubCell"/>
</dbReference>
<name>A0A0J6IQP2_9PSED</name>
<dbReference type="SMART" id="SM00965">
    <property type="entry name" value="STN"/>
    <property type="match status" value="1"/>
</dbReference>
<comment type="similarity">
    <text evidence="2 14 16">Belongs to the TonB-dependent receptor family.</text>
</comment>
<dbReference type="PANTHER" id="PTHR32552">
    <property type="entry name" value="FERRICHROME IRON RECEPTOR-RELATED"/>
    <property type="match status" value="1"/>
</dbReference>
<dbReference type="InterPro" id="IPR039426">
    <property type="entry name" value="TonB-dep_rcpt-like"/>
</dbReference>
<dbReference type="InterPro" id="IPR037066">
    <property type="entry name" value="Plug_dom_sf"/>
</dbReference>
<evidence type="ECO:0000256" key="8">
    <source>
        <dbReference type="ARBA" id="ARBA00023004"/>
    </source>
</evidence>
<reference evidence="19 20" key="1">
    <citation type="submission" date="2015-02" db="EMBL/GenBank/DDBJ databases">
        <title>Pseudomonas helleri sp. nov. and Pseudomonas weihenstephanensis sp. nov., isolated from raw cows milk.</title>
        <authorList>
            <person name="von Neubeck M."/>
            <person name="Huptas C."/>
            <person name="Wenning M."/>
            <person name="Scherer S."/>
        </authorList>
    </citation>
    <scope>NUCLEOTIDE SEQUENCE [LARGE SCALE GENOMIC DNA]</scope>
    <source>
        <strain evidence="19 20">DSM 29166</strain>
    </source>
</reference>
<dbReference type="PROSITE" id="PS01156">
    <property type="entry name" value="TONB_DEPENDENT_REC_2"/>
    <property type="match status" value="1"/>
</dbReference>
<evidence type="ECO:0000313" key="20">
    <source>
        <dbReference type="Proteomes" id="UP000036325"/>
    </source>
</evidence>
<protein>
    <submittedName>
        <fullName evidence="19">Ligand-gated channel</fullName>
    </submittedName>
</protein>
<dbReference type="PANTHER" id="PTHR32552:SF74">
    <property type="entry name" value="HYDROXAMATE SIDEROPHORE RECEPTOR FHUE"/>
    <property type="match status" value="1"/>
</dbReference>
<proteinExistence type="inferred from homology"/>
<keyword evidence="4 14" id="KW-1134">Transmembrane beta strand</keyword>
<evidence type="ECO:0000256" key="14">
    <source>
        <dbReference type="PROSITE-ProRule" id="PRU01360"/>
    </source>
</evidence>
<dbReference type="STRING" id="1608994.TU86_10055"/>
<dbReference type="CDD" id="cd01347">
    <property type="entry name" value="ligand_gated_channel"/>
    <property type="match status" value="1"/>
</dbReference>
<evidence type="ECO:0000313" key="19">
    <source>
        <dbReference type="EMBL" id="KMN14322.1"/>
    </source>
</evidence>
<evidence type="ECO:0000256" key="2">
    <source>
        <dbReference type="ARBA" id="ARBA00009810"/>
    </source>
</evidence>
<sequence length="812" mass="89696">MLPLPLSATHKITRAVRLTVLGASLASLSALALTPAVGYAQNQAVYQIAPGPLGSALTQFGVQAGVTISFDTQQARDLTTGGLEGSYSIEEGLDRLLANSGLQAERQRNGGYVLVASRIQSALELGATEVVTNQLGTVTEGTGSYTPGYIATATRMVLKPRETPQSISVITRQHMDDFALDNVDDVMRHTPGITVSAYDTDRTNYYSRGFSINNFQYDGIPSAVRNVAYSAGNTLSDMAIYDRIEVLKGASGLLSGAGSLGGTINLVRKKPTREFHGHITTGAGSWDNYRTEADVSGPLTESGHVRGRAVAAYQDRQSYIDRYSNQSSVFYGILEADLTPDTLLTVGADYQDNKPQGSTWSGSFPLYNYAGEINSAKRSFSNATDWSSWQQYTRTVFATLEQDLGGGWVGKLQLDHKLNGYDAQLGAIQFNQPAMDGTATINAQRYKGETTSDAADIYVSGPYNFLGREHELVLGGSISKANWQGKGYWDVTFGTPNLVDYFNWKGHLAKPDWGKASQISDDTVRQTGVYATTRLNVTDELNVFLGARVVDYTLTGTTNTYRESGRVIPYAGITYDLTDYLTAYASYTDVFMPQEFYNLDRHSKMLDPDQGENYEIGLKSEMFDGRLNASLAYFEVKESNRPIPDDAWNNLVPTPPNYAFKGTAARTKGYELEISGELSPGWSVQGGYTHKVVRDDTGKKISTFEPEDQLSFYTIYKLKGALDKVSVGGGARWQSTAWQEMYNGPKDRYEDFSQKPYWVVDLMTRYQFTENLSTTVNVNNVFDKYYYTNIGFYNSAIYGEPRNVMVTTRWDF</sequence>
<dbReference type="AlphaFoldDB" id="A0A0J6IQP2"/>
<dbReference type="Pfam" id="PF07715">
    <property type="entry name" value="Plug"/>
    <property type="match status" value="1"/>
</dbReference>
<keyword evidence="3 14" id="KW-0813">Transport</keyword>
<evidence type="ECO:0000256" key="9">
    <source>
        <dbReference type="ARBA" id="ARBA00023065"/>
    </source>
</evidence>
<feature type="short sequence motif" description="TonB C-terminal box" evidence="15">
    <location>
        <begin position="795"/>
        <end position="812"/>
    </location>
</feature>
<evidence type="ECO:0000256" key="4">
    <source>
        <dbReference type="ARBA" id="ARBA00022452"/>
    </source>
</evidence>
<dbReference type="InterPro" id="IPR010917">
    <property type="entry name" value="TonB_rcpt_CS"/>
</dbReference>
<evidence type="ECO:0000256" key="5">
    <source>
        <dbReference type="ARBA" id="ARBA00022496"/>
    </source>
</evidence>
<keyword evidence="13 14" id="KW-0998">Cell outer membrane</keyword>
<keyword evidence="6 14" id="KW-0812">Transmembrane</keyword>
<dbReference type="Pfam" id="PF00593">
    <property type="entry name" value="TonB_dep_Rec_b-barrel"/>
    <property type="match status" value="1"/>
</dbReference>
<dbReference type="Gene3D" id="3.55.50.30">
    <property type="match status" value="1"/>
</dbReference>
<accession>A0A0J6IQP2</accession>
<evidence type="ECO:0000256" key="17">
    <source>
        <dbReference type="SAM" id="SignalP"/>
    </source>
</evidence>
<keyword evidence="11 14" id="KW-0472">Membrane</keyword>
<evidence type="ECO:0000256" key="16">
    <source>
        <dbReference type="RuleBase" id="RU003357"/>
    </source>
</evidence>
<evidence type="ECO:0000259" key="18">
    <source>
        <dbReference type="SMART" id="SM00965"/>
    </source>
</evidence>
<evidence type="ECO:0000256" key="10">
    <source>
        <dbReference type="ARBA" id="ARBA00023077"/>
    </source>
</evidence>
<dbReference type="SUPFAM" id="SSF56935">
    <property type="entry name" value="Porins"/>
    <property type="match status" value="1"/>
</dbReference>
<feature type="chain" id="PRO_5005275234" evidence="17">
    <location>
        <begin position="33"/>
        <end position="812"/>
    </location>
</feature>
<evidence type="ECO:0000256" key="3">
    <source>
        <dbReference type="ARBA" id="ARBA00022448"/>
    </source>
</evidence>
<feature type="domain" description="Secretin/TonB short N-terminal" evidence="18">
    <location>
        <begin position="66"/>
        <end position="117"/>
    </location>
</feature>
<dbReference type="GO" id="GO:0038023">
    <property type="term" value="F:signaling receptor activity"/>
    <property type="evidence" value="ECO:0007669"/>
    <property type="project" value="InterPro"/>
</dbReference>
<dbReference type="PROSITE" id="PS52016">
    <property type="entry name" value="TONB_DEPENDENT_REC_3"/>
    <property type="match status" value="1"/>
</dbReference>
<dbReference type="PATRIC" id="fig|1608994.3.peg.2631"/>
<evidence type="ECO:0000256" key="7">
    <source>
        <dbReference type="ARBA" id="ARBA00022729"/>
    </source>
</evidence>